<dbReference type="GO" id="GO:0004519">
    <property type="term" value="F:endonuclease activity"/>
    <property type="evidence" value="ECO:0007669"/>
    <property type="project" value="UniProtKB-KW"/>
</dbReference>
<dbReference type="EC" id="3.1.21.-" evidence="5"/>
<dbReference type="PANTHER" id="PTHR30408">
    <property type="entry name" value="TYPE-1 RESTRICTION ENZYME ECOKI SPECIFICITY PROTEIN"/>
    <property type="match status" value="1"/>
</dbReference>
<dbReference type="RefSeq" id="WP_316700960.1">
    <property type="nucleotide sequence ID" value="NZ_CP136336.1"/>
</dbReference>
<keyword evidence="6" id="KW-1185">Reference proteome</keyword>
<protein>
    <submittedName>
        <fullName evidence="5">Restriction endonuclease subunit S</fullName>
        <ecNumber evidence="5">3.1.21.-</ecNumber>
    </submittedName>
</protein>
<dbReference type="Gene3D" id="3.90.220.20">
    <property type="entry name" value="DNA methylase specificity domains"/>
    <property type="match status" value="2"/>
</dbReference>
<dbReference type="Proteomes" id="UP001303946">
    <property type="component" value="Chromosome"/>
</dbReference>
<dbReference type="Pfam" id="PF01420">
    <property type="entry name" value="Methylase_S"/>
    <property type="match status" value="2"/>
</dbReference>
<evidence type="ECO:0000256" key="1">
    <source>
        <dbReference type="ARBA" id="ARBA00010923"/>
    </source>
</evidence>
<keyword evidence="5" id="KW-0255">Endonuclease</keyword>
<keyword evidence="2" id="KW-0680">Restriction system</keyword>
<evidence type="ECO:0000256" key="2">
    <source>
        <dbReference type="ARBA" id="ARBA00022747"/>
    </source>
</evidence>
<accession>A0ABZ0CTE9</accession>
<evidence type="ECO:0000313" key="5">
    <source>
        <dbReference type="EMBL" id="WOB08251.1"/>
    </source>
</evidence>
<dbReference type="InterPro" id="IPR044946">
    <property type="entry name" value="Restrct_endonuc_typeI_TRD_sf"/>
</dbReference>
<comment type="similarity">
    <text evidence="1">Belongs to the type-I restriction system S methylase family.</text>
</comment>
<keyword evidence="3" id="KW-0238">DNA-binding</keyword>
<dbReference type="PANTHER" id="PTHR30408:SF13">
    <property type="entry name" value="TYPE I RESTRICTION ENZYME HINDI SPECIFICITY SUBUNIT"/>
    <property type="match status" value="1"/>
</dbReference>
<dbReference type="InterPro" id="IPR000055">
    <property type="entry name" value="Restrct_endonuc_typeI_TRD"/>
</dbReference>
<organism evidence="5 6">
    <name type="scientific">Piscinibacter gummiphilus</name>
    <dbReference type="NCBI Taxonomy" id="946333"/>
    <lineage>
        <taxon>Bacteria</taxon>
        <taxon>Pseudomonadati</taxon>
        <taxon>Pseudomonadota</taxon>
        <taxon>Betaproteobacteria</taxon>
        <taxon>Burkholderiales</taxon>
        <taxon>Sphaerotilaceae</taxon>
        <taxon>Piscinibacter</taxon>
    </lineage>
</organism>
<gene>
    <name evidence="5" type="ORF">RXV79_25550</name>
</gene>
<dbReference type="SUPFAM" id="SSF116734">
    <property type="entry name" value="DNA methylase specificity domain"/>
    <property type="match status" value="2"/>
</dbReference>
<evidence type="ECO:0000256" key="3">
    <source>
        <dbReference type="ARBA" id="ARBA00023125"/>
    </source>
</evidence>
<dbReference type="Gene3D" id="1.10.287.1120">
    <property type="entry name" value="Bipartite methylase S protein"/>
    <property type="match status" value="1"/>
</dbReference>
<dbReference type="CDD" id="cd17243">
    <property type="entry name" value="RMtype1_S_AchA6I-TRD2-CR2_like"/>
    <property type="match status" value="1"/>
</dbReference>
<proteinExistence type="inferred from homology"/>
<keyword evidence="5" id="KW-0540">Nuclease</keyword>
<dbReference type="InterPro" id="IPR052021">
    <property type="entry name" value="Type-I_RS_S_subunit"/>
</dbReference>
<feature type="domain" description="Type I restriction modification DNA specificity" evidence="4">
    <location>
        <begin position="27"/>
        <end position="149"/>
    </location>
</feature>
<sequence length="402" mass="43345">MGELFAHPRIENLEMDLVPLSKAESSFLLEAGDLLFARQSLVLSGAGQCSIFIGNTEPTVFESHLIRCRLDKSVANPNFFFYFFRSPAGRTAIEAIVEQGAGASGIRGSDLVNILVPLPPKAIQEETATVLTALDDRIALLRETNATLEAIAQALFKSWFVDFDPVHAKQQGIAPAGMDEATAALFPDSFEDSELGVLPKGWRTGSVLDIANLLSGGTPKTDRPEFWGGDIAWASAKDVSQSNAPVLTQTDRTITPEGLEKSATQMIPAMATVVVARGATTGRMVLFGKPMAMNQTCYALVSKLNAPVALHCLMRREIDNLVNAAHGSVFDTITTSTFARSRVVLPPRALLERFEELAGHVFKRIVVATETAQTLATLRDTLLPRLISGQLRLPEAEAAVAS</sequence>
<dbReference type="CDD" id="cd17517">
    <property type="entry name" value="RMtype1_S_EcoKI_StySPI-TRD2-CR2_like"/>
    <property type="match status" value="1"/>
</dbReference>
<keyword evidence="5" id="KW-0378">Hydrolase</keyword>
<evidence type="ECO:0000259" key="4">
    <source>
        <dbReference type="Pfam" id="PF01420"/>
    </source>
</evidence>
<feature type="domain" description="Type I restriction modification DNA specificity" evidence="4">
    <location>
        <begin position="199"/>
        <end position="347"/>
    </location>
</feature>
<dbReference type="GO" id="GO:0016787">
    <property type="term" value="F:hydrolase activity"/>
    <property type="evidence" value="ECO:0007669"/>
    <property type="project" value="UniProtKB-KW"/>
</dbReference>
<dbReference type="EMBL" id="CP136336">
    <property type="protein sequence ID" value="WOB08251.1"/>
    <property type="molecule type" value="Genomic_DNA"/>
</dbReference>
<reference evidence="5 6" key="1">
    <citation type="submission" date="2023-10" db="EMBL/GenBank/DDBJ databases">
        <title>Bacteria for the degradation of biodegradable plastic PBAT(Polybutylene adipate terephthalate).</title>
        <authorList>
            <person name="Weon H.-Y."/>
            <person name="Yeon J."/>
        </authorList>
    </citation>
    <scope>NUCLEOTIDE SEQUENCE [LARGE SCALE GENOMIC DNA]</scope>
    <source>
        <strain evidence="5 6">SBD 7-3</strain>
    </source>
</reference>
<evidence type="ECO:0000313" key="6">
    <source>
        <dbReference type="Proteomes" id="UP001303946"/>
    </source>
</evidence>
<name>A0ABZ0CTE9_9BURK</name>